<proteinExistence type="predicted"/>
<dbReference type="InterPro" id="IPR052048">
    <property type="entry name" value="ST_Response_Regulator"/>
</dbReference>
<dbReference type="GO" id="GO:0000160">
    <property type="term" value="P:phosphorelay signal transduction system"/>
    <property type="evidence" value="ECO:0007669"/>
    <property type="project" value="InterPro"/>
</dbReference>
<protein>
    <recommendedName>
        <fullName evidence="3">Response regulatory domain-containing protein</fullName>
    </recommendedName>
</protein>
<dbReference type="InterPro" id="IPR011006">
    <property type="entry name" value="CheY-like_superfamily"/>
</dbReference>
<keyword evidence="1" id="KW-0597">Phosphoprotein</keyword>
<dbReference type="OrthoDB" id="7298659at2"/>
<dbReference type="KEGG" id="osg:BST96_17055"/>
<dbReference type="SMART" id="SM00028">
    <property type="entry name" value="TPR"/>
    <property type="match status" value="3"/>
</dbReference>
<dbReference type="PROSITE" id="PS50110">
    <property type="entry name" value="RESPONSE_REGULATORY"/>
    <property type="match status" value="1"/>
</dbReference>
<dbReference type="Gene3D" id="1.25.40.10">
    <property type="entry name" value="Tetratricopeptide repeat domain"/>
    <property type="match status" value="2"/>
</dbReference>
<dbReference type="Pfam" id="PF07721">
    <property type="entry name" value="TPR_4"/>
    <property type="match status" value="1"/>
</dbReference>
<feature type="repeat" description="TPR" evidence="2">
    <location>
        <begin position="452"/>
        <end position="485"/>
    </location>
</feature>
<keyword evidence="2" id="KW-0802">TPR repeat</keyword>
<feature type="modified residue" description="4-aspartylphosphate" evidence="1">
    <location>
        <position position="66"/>
    </location>
</feature>
<dbReference type="InterPro" id="IPR011717">
    <property type="entry name" value="TPR-4"/>
</dbReference>
<dbReference type="Pfam" id="PF00072">
    <property type="entry name" value="Response_reg"/>
    <property type="match status" value="1"/>
</dbReference>
<dbReference type="PANTHER" id="PTHR43228:SF1">
    <property type="entry name" value="TWO-COMPONENT RESPONSE REGULATOR ARR22"/>
    <property type="match status" value="1"/>
</dbReference>
<dbReference type="STRING" id="716816.BST96_17055"/>
<evidence type="ECO:0000256" key="2">
    <source>
        <dbReference type="PROSITE-ProRule" id="PRU00339"/>
    </source>
</evidence>
<feature type="domain" description="Response regulatory" evidence="3">
    <location>
        <begin position="16"/>
        <end position="135"/>
    </location>
</feature>
<evidence type="ECO:0000256" key="1">
    <source>
        <dbReference type="PROSITE-ProRule" id="PRU00169"/>
    </source>
</evidence>
<dbReference type="AlphaFoldDB" id="A0A1X9NIJ9"/>
<dbReference type="GO" id="GO:0042802">
    <property type="term" value="F:identical protein binding"/>
    <property type="evidence" value="ECO:0007669"/>
    <property type="project" value="InterPro"/>
</dbReference>
<dbReference type="PANTHER" id="PTHR43228">
    <property type="entry name" value="TWO-COMPONENT RESPONSE REGULATOR"/>
    <property type="match status" value="1"/>
</dbReference>
<name>A0A1X9NIJ9_9GAMM</name>
<dbReference type="RefSeq" id="WP_085759851.1">
    <property type="nucleotide sequence ID" value="NZ_CP019343.1"/>
</dbReference>
<dbReference type="Pfam" id="PF13181">
    <property type="entry name" value="TPR_8"/>
    <property type="match status" value="2"/>
</dbReference>
<dbReference type="SMART" id="SM00448">
    <property type="entry name" value="REC"/>
    <property type="match status" value="1"/>
</dbReference>
<feature type="repeat" description="TPR" evidence="2">
    <location>
        <begin position="239"/>
        <end position="272"/>
    </location>
</feature>
<accession>A0A1X9NIJ9</accession>
<dbReference type="SUPFAM" id="SSF48452">
    <property type="entry name" value="TPR-like"/>
    <property type="match status" value="1"/>
</dbReference>
<dbReference type="Proteomes" id="UP000193450">
    <property type="component" value="Chromosome"/>
</dbReference>
<dbReference type="InterPro" id="IPR019734">
    <property type="entry name" value="TPR_rpt"/>
</dbReference>
<dbReference type="InterPro" id="IPR001789">
    <property type="entry name" value="Sig_transdc_resp-reg_receiver"/>
</dbReference>
<keyword evidence="5" id="KW-1185">Reference proteome</keyword>
<sequence length="547" mass="62646">MAITKIDVIKIYRQKTALVIDDFPDMRGSIRRMLDNFGVISCDTASNGEEAILKCEEKPYDIILADYNLGDNKNGQQILEELRFKNLLKNTTIYMMITAETTKDMVFGALEYQPDDYLTKPFTQGVLGKRLDRMVLEKESLYEINNAMDLLDYDRAIELCQQRIDMHDKYEQRCLRIMSSCFYKKHKFSQAKKVYEDILEERELEWAQIGLGKSLMALNDLDQAEELFTKLADDGCLCLEIYDCLADIKTRQGDIEEAQRILERAIDVSPNAIMRQEKLAELSEDNHDWERAEKSRKKVIRLGNNSVYETPEHHFKLARCMNSEISDNPEAAKGKVKEVEEVMRSVKRKYKDHENVDLQADIIQANVYASAGHEDKSQEKMATIKDKMAAASNKSAQLMLDMAQTYKTVGDHDKAKEILKDLAEKHEDNPDISEAIDRLSDEPLSKLGKQKAVQLNQEGKELFASKEYSKAIQLFSQALKHYPNNIGLNLNLMLALVREMSAKGATAAQVQHCSSAKEKLAHIGEDNPMYERYKVLCDHLVKLKKSL</sequence>
<evidence type="ECO:0000259" key="3">
    <source>
        <dbReference type="PROSITE" id="PS50110"/>
    </source>
</evidence>
<organism evidence="4 5">
    <name type="scientific">Oceanicoccus sagamiensis</name>
    <dbReference type="NCBI Taxonomy" id="716816"/>
    <lineage>
        <taxon>Bacteria</taxon>
        <taxon>Pseudomonadati</taxon>
        <taxon>Pseudomonadota</taxon>
        <taxon>Gammaproteobacteria</taxon>
        <taxon>Cellvibrionales</taxon>
        <taxon>Spongiibacteraceae</taxon>
        <taxon>Oceanicoccus</taxon>
    </lineage>
</organism>
<dbReference type="InterPro" id="IPR011990">
    <property type="entry name" value="TPR-like_helical_dom_sf"/>
</dbReference>
<evidence type="ECO:0000313" key="5">
    <source>
        <dbReference type="Proteomes" id="UP000193450"/>
    </source>
</evidence>
<dbReference type="SUPFAM" id="SSF52172">
    <property type="entry name" value="CheY-like"/>
    <property type="match status" value="1"/>
</dbReference>
<reference evidence="4 5" key="1">
    <citation type="submission" date="2016-11" db="EMBL/GenBank/DDBJ databases">
        <title>Trade-off between light-utilization and light-protection in marine flavobacteria.</title>
        <authorList>
            <person name="Kumagai Y."/>
        </authorList>
    </citation>
    <scope>NUCLEOTIDE SEQUENCE [LARGE SCALE GENOMIC DNA]</scope>
    <source>
        <strain evidence="4 5">NBRC 107125</strain>
    </source>
</reference>
<dbReference type="Gene3D" id="3.40.50.2300">
    <property type="match status" value="1"/>
</dbReference>
<dbReference type="EMBL" id="CP019343">
    <property type="protein sequence ID" value="ARN75665.1"/>
    <property type="molecule type" value="Genomic_DNA"/>
</dbReference>
<evidence type="ECO:0000313" key="4">
    <source>
        <dbReference type="EMBL" id="ARN75665.1"/>
    </source>
</evidence>
<gene>
    <name evidence="4" type="ORF">BST96_17055</name>
</gene>
<dbReference type="PROSITE" id="PS50005">
    <property type="entry name" value="TPR"/>
    <property type="match status" value="2"/>
</dbReference>
<dbReference type="CDD" id="cd17589">
    <property type="entry name" value="REC_TPR"/>
    <property type="match status" value="1"/>
</dbReference>